<dbReference type="Proteomes" id="UP000011996">
    <property type="component" value="Unassembled WGS sequence"/>
</dbReference>
<comment type="caution">
    <text evidence="3">The sequence shown here is derived from an EMBL/GenBank/DDBJ whole genome shotgun (WGS) entry which is preliminary data.</text>
</comment>
<dbReference type="AlphaFoldDB" id="M5SFC3"/>
<keyword evidence="1" id="KW-0175">Coiled coil</keyword>
<reference evidence="3 4" key="1">
    <citation type="journal article" date="2013" name="Mar. Genomics">
        <title>Expression of sulfatases in Rhodopirellula baltica and the diversity of sulfatases in the genus Rhodopirellula.</title>
        <authorList>
            <person name="Wegner C.E."/>
            <person name="Richter-Heitmann T."/>
            <person name="Klindworth A."/>
            <person name="Klockow C."/>
            <person name="Richter M."/>
            <person name="Achstetter T."/>
            <person name="Glockner F.O."/>
            <person name="Harder J."/>
        </authorList>
    </citation>
    <scope>NUCLEOTIDE SEQUENCE [LARGE SCALE GENOMIC DNA]</scope>
    <source>
        <strain evidence="3 4">SH398</strain>
    </source>
</reference>
<feature type="coiled-coil region" evidence="1">
    <location>
        <begin position="5"/>
        <end position="32"/>
    </location>
</feature>
<evidence type="ECO:0000256" key="1">
    <source>
        <dbReference type="SAM" id="Coils"/>
    </source>
</evidence>
<dbReference type="STRING" id="1263868.RESH_03025"/>
<accession>M5SFC3</accession>
<evidence type="ECO:0000256" key="2">
    <source>
        <dbReference type="SAM" id="MobiDB-lite"/>
    </source>
</evidence>
<evidence type="ECO:0000313" key="3">
    <source>
        <dbReference type="EMBL" id="EMI26382.1"/>
    </source>
</evidence>
<feature type="compositionally biased region" description="Basic and acidic residues" evidence="2">
    <location>
        <begin position="56"/>
        <end position="68"/>
    </location>
</feature>
<organism evidence="3 4">
    <name type="scientific">Rhodopirellula europaea SH398</name>
    <dbReference type="NCBI Taxonomy" id="1263868"/>
    <lineage>
        <taxon>Bacteria</taxon>
        <taxon>Pseudomonadati</taxon>
        <taxon>Planctomycetota</taxon>
        <taxon>Planctomycetia</taxon>
        <taxon>Pirellulales</taxon>
        <taxon>Pirellulaceae</taxon>
        <taxon>Rhodopirellula</taxon>
    </lineage>
</organism>
<dbReference type="PATRIC" id="fig|1263868.3.peg.3271"/>
<dbReference type="EMBL" id="ANOF01000095">
    <property type="protein sequence ID" value="EMI26382.1"/>
    <property type="molecule type" value="Genomic_DNA"/>
</dbReference>
<proteinExistence type="predicted"/>
<evidence type="ECO:0000313" key="4">
    <source>
        <dbReference type="Proteomes" id="UP000011996"/>
    </source>
</evidence>
<protein>
    <submittedName>
        <fullName evidence="3">Uncharacterized protein</fullName>
    </submittedName>
</protein>
<gene>
    <name evidence="3" type="ORF">RESH_03025</name>
</gene>
<name>M5SFC3_9BACT</name>
<sequence length="89" mass="9787">MGEAVEQLANQVQVLRESVDELKTVLEHAIRNGRIVIEFSEASSDARLPSSVEMQNDQHRSSPSDSRAEANSSSDANVVSPPPRPRDLF</sequence>
<feature type="region of interest" description="Disordered" evidence="2">
    <location>
        <begin position="45"/>
        <end position="89"/>
    </location>
</feature>